<comment type="caution">
    <text evidence="1">The sequence shown here is derived from an EMBL/GenBank/DDBJ whole genome shotgun (WGS) entry which is preliminary data.</text>
</comment>
<dbReference type="OrthoDB" id="6058597at2"/>
<accession>A0A840S790</accession>
<protein>
    <submittedName>
        <fullName evidence="1">Uncharacterized protein</fullName>
    </submittedName>
</protein>
<name>A0A840S790_9BURK</name>
<dbReference type="AlphaFoldDB" id="A0A840S790"/>
<sequence>MKATENYSRLWDGSEPGWVVVRHTEDREALHVVFSRSGPTMFEIKALRSVIPTLAEKRAIEVLASFKGMLEFSVGEFESSAARKLRRQFETAGLQVASKAYRVVSHSLINELSKVYLLIEDAAKSEEVAEEAIKQGLPIRHSVV</sequence>
<evidence type="ECO:0000313" key="1">
    <source>
        <dbReference type="EMBL" id="MBB5205378.1"/>
    </source>
</evidence>
<proteinExistence type="predicted"/>
<gene>
    <name evidence="1" type="ORF">HNQ51_002697</name>
</gene>
<dbReference type="EMBL" id="JACHHO010000004">
    <property type="protein sequence ID" value="MBB5205378.1"/>
    <property type="molecule type" value="Genomic_DNA"/>
</dbReference>
<keyword evidence="2" id="KW-1185">Reference proteome</keyword>
<dbReference type="RefSeq" id="WP_138856682.1">
    <property type="nucleotide sequence ID" value="NZ_CP040709.1"/>
</dbReference>
<evidence type="ECO:0000313" key="2">
    <source>
        <dbReference type="Proteomes" id="UP000554837"/>
    </source>
</evidence>
<organism evidence="1 2">
    <name type="scientific">Inhella inkyongensis</name>
    <dbReference type="NCBI Taxonomy" id="392593"/>
    <lineage>
        <taxon>Bacteria</taxon>
        <taxon>Pseudomonadati</taxon>
        <taxon>Pseudomonadota</taxon>
        <taxon>Betaproteobacteria</taxon>
        <taxon>Burkholderiales</taxon>
        <taxon>Sphaerotilaceae</taxon>
        <taxon>Inhella</taxon>
    </lineage>
</organism>
<dbReference type="Proteomes" id="UP000554837">
    <property type="component" value="Unassembled WGS sequence"/>
</dbReference>
<reference evidence="1 2" key="1">
    <citation type="submission" date="2020-08" db="EMBL/GenBank/DDBJ databases">
        <title>Genomic Encyclopedia of Type Strains, Phase IV (KMG-IV): sequencing the most valuable type-strain genomes for metagenomic binning, comparative biology and taxonomic classification.</title>
        <authorList>
            <person name="Goeker M."/>
        </authorList>
    </citation>
    <scope>NUCLEOTIDE SEQUENCE [LARGE SCALE GENOMIC DNA]</scope>
    <source>
        <strain evidence="1 2">DSM 23958</strain>
    </source>
</reference>